<dbReference type="GO" id="GO:0000166">
    <property type="term" value="F:nucleotide binding"/>
    <property type="evidence" value="ECO:0007669"/>
    <property type="project" value="InterPro"/>
</dbReference>
<name>A0A7S8EDU9_9CHLR</name>
<dbReference type="InterPro" id="IPR055170">
    <property type="entry name" value="GFO_IDH_MocA-like_dom"/>
</dbReference>
<dbReference type="Gene3D" id="3.30.360.10">
    <property type="entry name" value="Dihydrodipicolinate Reductase, domain 2"/>
    <property type="match status" value="1"/>
</dbReference>
<dbReference type="InterPro" id="IPR052515">
    <property type="entry name" value="Gfo/Idh/MocA_Oxidoreductase"/>
</dbReference>
<dbReference type="SUPFAM" id="SSF51735">
    <property type="entry name" value="NAD(P)-binding Rossmann-fold domains"/>
    <property type="match status" value="1"/>
</dbReference>
<dbReference type="KEGG" id="pmet:G4Y79_09705"/>
<keyword evidence="4" id="KW-1185">Reference proteome</keyword>
<feature type="domain" description="GFO/IDH/MocA-like oxidoreductase" evidence="2">
    <location>
        <begin position="137"/>
        <end position="261"/>
    </location>
</feature>
<evidence type="ECO:0000313" key="4">
    <source>
        <dbReference type="Proteomes" id="UP000594468"/>
    </source>
</evidence>
<dbReference type="Proteomes" id="UP000594468">
    <property type="component" value="Chromosome"/>
</dbReference>
<dbReference type="SUPFAM" id="SSF55347">
    <property type="entry name" value="Glyceraldehyde-3-phosphate dehydrogenase-like, C-terminal domain"/>
    <property type="match status" value="1"/>
</dbReference>
<accession>A0A7S8EDU9</accession>
<evidence type="ECO:0000313" key="3">
    <source>
        <dbReference type="EMBL" id="QPC85165.1"/>
    </source>
</evidence>
<dbReference type="AlphaFoldDB" id="A0A7S8EDU9"/>
<proteinExistence type="predicted"/>
<organism evidence="3 4">
    <name type="scientific">Phototrophicus methaneseepsis</name>
    <dbReference type="NCBI Taxonomy" id="2710758"/>
    <lineage>
        <taxon>Bacteria</taxon>
        <taxon>Bacillati</taxon>
        <taxon>Chloroflexota</taxon>
        <taxon>Candidatus Thermofontia</taxon>
        <taxon>Phototrophicales</taxon>
        <taxon>Phototrophicaceae</taxon>
        <taxon>Phototrophicus</taxon>
    </lineage>
</organism>
<dbReference type="PANTHER" id="PTHR43249">
    <property type="entry name" value="UDP-N-ACETYL-2-AMINO-2-DEOXY-D-GLUCURONATE OXIDASE"/>
    <property type="match status" value="1"/>
</dbReference>
<evidence type="ECO:0000259" key="2">
    <source>
        <dbReference type="Pfam" id="PF22725"/>
    </source>
</evidence>
<evidence type="ECO:0000259" key="1">
    <source>
        <dbReference type="Pfam" id="PF01408"/>
    </source>
</evidence>
<protein>
    <submittedName>
        <fullName evidence="3">Gfo/Idh/MocA family oxidoreductase</fullName>
    </submittedName>
</protein>
<dbReference type="Gene3D" id="3.40.50.720">
    <property type="entry name" value="NAD(P)-binding Rossmann-like Domain"/>
    <property type="match status" value="1"/>
</dbReference>
<feature type="domain" description="Gfo/Idh/MocA-like oxidoreductase N-terminal" evidence="1">
    <location>
        <begin position="7"/>
        <end position="111"/>
    </location>
</feature>
<dbReference type="InterPro" id="IPR036291">
    <property type="entry name" value="NAD(P)-bd_dom_sf"/>
</dbReference>
<dbReference type="InterPro" id="IPR000683">
    <property type="entry name" value="Gfo/Idh/MocA-like_OxRdtase_N"/>
</dbReference>
<dbReference type="Pfam" id="PF22725">
    <property type="entry name" value="GFO_IDH_MocA_C3"/>
    <property type="match status" value="1"/>
</dbReference>
<dbReference type="PANTHER" id="PTHR43249:SF1">
    <property type="entry name" value="D-GLUCOSIDE 3-DEHYDROGENASE"/>
    <property type="match status" value="1"/>
</dbReference>
<reference evidence="3 4" key="1">
    <citation type="submission" date="2020-02" db="EMBL/GenBank/DDBJ databases">
        <authorList>
            <person name="Zheng R.K."/>
            <person name="Sun C.M."/>
        </authorList>
    </citation>
    <scope>NUCLEOTIDE SEQUENCE [LARGE SCALE GENOMIC DNA]</scope>
    <source>
        <strain evidence="4">rifampicinis</strain>
    </source>
</reference>
<dbReference type="Pfam" id="PF01408">
    <property type="entry name" value="GFO_IDH_MocA"/>
    <property type="match status" value="1"/>
</dbReference>
<gene>
    <name evidence="3" type="ORF">G4Y79_09705</name>
</gene>
<sequence length="375" mass="41896">MTLQKKVRIGVVGVGIMGGSHVRDVISLPNAELAAICDIDTQKSLLAADHDVPFFTDYNEMLAMDGLDAIIIATPHYDHPGISLAALEKGIHVLVEKPVAVHINEAQRMNDGYEAALKIYPSLKFGVVFMQRTYGHWLKIKDLVDSGELGELMRTTWIITDWFRTQYYYDMGGWRASWKGEGGGILMNQAPHNLDLYQWLVGMPSRVHGFASFGKHHRIEVEDEVTAYFEHANGMVGHFITTTGESPGTNRLEIVGENGKLVYENNVLLFYRNRFSSRQQIAEAQTGFEKVESWQIDVPYAHHGQSGHRHIIANFVDAILNDAPLVAPAVEGIYSLMIDNAIILSAYQNQTVDLPIDGDVYEALLNRLIAESTRS</sequence>
<dbReference type="EMBL" id="CP062983">
    <property type="protein sequence ID" value="QPC85165.1"/>
    <property type="molecule type" value="Genomic_DNA"/>
</dbReference>